<proteinExistence type="predicted"/>
<evidence type="ECO:0000256" key="2">
    <source>
        <dbReference type="ARBA" id="ARBA00022475"/>
    </source>
</evidence>
<feature type="transmembrane region" description="Helical" evidence="6">
    <location>
        <begin position="247"/>
        <end position="266"/>
    </location>
</feature>
<comment type="subcellular location">
    <subcellularLocation>
        <location evidence="1">Cell membrane</location>
        <topology evidence="1">Multi-pass membrane protein</topology>
    </subcellularLocation>
</comment>
<dbReference type="AlphaFoldDB" id="A0A9D7K1Z8"/>
<feature type="domain" description="Membrane transport protein MMPL" evidence="7">
    <location>
        <begin position="170"/>
        <end position="390"/>
    </location>
</feature>
<organism evidence="8 9">
    <name type="scientific">Candidatus Proximibacter danicus</name>
    <dbReference type="NCBI Taxonomy" id="2954365"/>
    <lineage>
        <taxon>Bacteria</taxon>
        <taxon>Pseudomonadati</taxon>
        <taxon>Pseudomonadota</taxon>
        <taxon>Betaproteobacteria</taxon>
        <taxon>Candidatus Proximibacter</taxon>
    </lineage>
</organism>
<dbReference type="InterPro" id="IPR050545">
    <property type="entry name" value="Mycobact_MmpL"/>
</dbReference>
<keyword evidence="4 6" id="KW-1133">Transmembrane helix</keyword>
<evidence type="ECO:0000256" key="6">
    <source>
        <dbReference type="SAM" id="Phobius"/>
    </source>
</evidence>
<evidence type="ECO:0000256" key="1">
    <source>
        <dbReference type="ARBA" id="ARBA00004651"/>
    </source>
</evidence>
<dbReference type="Proteomes" id="UP000886689">
    <property type="component" value="Unassembled WGS sequence"/>
</dbReference>
<evidence type="ECO:0000259" key="7">
    <source>
        <dbReference type="Pfam" id="PF03176"/>
    </source>
</evidence>
<feature type="transmembrane region" description="Helical" evidence="6">
    <location>
        <begin position="754"/>
        <end position="774"/>
    </location>
</feature>
<evidence type="ECO:0000256" key="5">
    <source>
        <dbReference type="ARBA" id="ARBA00023136"/>
    </source>
</evidence>
<evidence type="ECO:0000256" key="4">
    <source>
        <dbReference type="ARBA" id="ARBA00022989"/>
    </source>
</evidence>
<reference evidence="8" key="1">
    <citation type="submission" date="2020-10" db="EMBL/GenBank/DDBJ databases">
        <title>Connecting structure to function with the recovery of over 1000 high-quality activated sludge metagenome-assembled genomes encoding full-length rRNA genes using long-read sequencing.</title>
        <authorList>
            <person name="Singleton C.M."/>
            <person name="Petriglieri F."/>
            <person name="Kristensen J.M."/>
            <person name="Kirkegaard R.H."/>
            <person name="Michaelsen T.Y."/>
            <person name="Andersen M.H."/>
            <person name="Karst S.M."/>
            <person name="Dueholm M.S."/>
            <person name="Nielsen P.H."/>
            <person name="Albertsen M."/>
        </authorList>
    </citation>
    <scope>NUCLEOTIDE SEQUENCE</scope>
    <source>
        <strain evidence="8">Hirt_18-Q3-R61-65_BATAC.395</strain>
    </source>
</reference>
<feature type="transmembrane region" description="Helical" evidence="6">
    <location>
        <begin position="695"/>
        <end position="715"/>
    </location>
</feature>
<dbReference type="PANTHER" id="PTHR33406:SF13">
    <property type="entry name" value="MEMBRANE PROTEIN YDFJ"/>
    <property type="match status" value="1"/>
</dbReference>
<accession>A0A9D7K1Z8</accession>
<feature type="transmembrane region" description="Helical" evidence="6">
    <location>
        <begin position="669"/>
        <end position="689"/>
    </location>
</feature>
<evidence type="ECO:0000256" key="3">
    <source>
        <dbReference type="ARBA" id="ARBA00022692"/>
    </source>
</evidence>
<protein>
    <submittedName>
        <fullName evidence="8">MMPL family transporter</fullName>
    </submittedName>
</protein>
<sequence>MTRKAGLTLTLWLLAMLAGAAVVWNSRFVADMSFFLPARPSAEQQVLIDQLKEGAVSRLLMLAVEGGDATQRAAASRELRQRLADHSEFVSVQNGEASSFAAERDLLFRHRYVLSPAITPERFTVDGLKQAIGDSIDLLASPAGMLVKPFLTRDPTGELVELLSRLQANSQPNSRNGVWASRDGERAMLLVQTKALGSDTDGQEAAIALIREQFAAIATIAGPTLKLQLSGPGRFAVEARATIKDDVSRLSLIATLAIVAVLFFVYRSPRLVTLGLLPVVSGALAGIVAVSLVHGSVFGITVGFGSALIGEAVDYSIYYFVQSGRLGADTWRARFWPTIRLGVLTSVAGFGALLFSGFPGLAQLGLYALTGVVTAALVTRFVLPQLAGPTAHMRDLSYIGQRLNAVIDFLQRLRWPTLVLAVAALAYLGVQRNDLWHENLSVLSTVSAEDAKADGALRADISAPDSRYLVLVTGADREAALQAAEKIGAHLDRLVTAGVIGGYDSPARFLPSPATQAARRASLPTPEELRPRLHAALADMPISAAKLEPFLGEIEAARRAPDLTRASLDGSGLALAVDALLLQRKAGWSVLLPLRPPVGKVPGDRGLNIPAAQVREALAGSGALFIDMKAEFDILYGDYLSEAVRLSLAGFVAIVLLLAATLRSPRRLAAVLLPLLLAVLFVVAALHVAGKQLHLVHLIGMLFIVAVGSNYALFFHSGDEQPDADTLTSMAVANLTSVIGFGTLGLSSVPVLEAIGVTVGPGAVLALLLTAMFVRRRSDKRGGR</sequence>
<keyword evidence="3 6" id="KW-0812">Transmembrane</keyword>
<feature type="transmembrane region" description="Helical" evidence="6">
    <location>
        <begin position="643"/>
        <end position="662"/>
    </location>
</feature>
<keyword evidence="2" id="KW-1003">Cell membrane</keyword>
<dbReference type="PANTHER" id="PTHR33406">
    <property type="entry name" value="MEMBRANE PROTEIN MJ1562-RELATED"/>
    <property type="match status" value="1"/>
</dbReference>
<feature type="transmembrane region" description="Helical" evidence="6">
    <location>
        <begin position="364"/>
        <end position="383"/>
    </location>
</feature>
<dbReference type="Pfam" id="PF03176">
    <property type="entry name" value="MMPL"/>
    <property type="match status" value="1"/>
</dbReference>
<feature type="transmembrane region" description="Helical" evidence="6">
    <location>
        <begin position="298"/>
        <end position="321"/>
    </location>
</feature>
<gene>
    <name evidence="8" type="ORF">IPL58_07680</name>
</gene>
<dbReference type="EMBL" id="JADJUC010000006">
    <property type="protein sequence ID" value="MBK8524003.1"/>
    <property type="molecule type" value="Genomic_DNA"/>
</dbReference>
<dbReference type="InterPro" id="IPR004869">
    <property type="entry name" value="MMPL_dom"/>
</dbReference>
<feature type="transmembrane region" description="Helical" evidence="6">
    <location>
        <begin position="271"/>
        <end position="292"/>
    </location>
</feature>
<dbReference type="Gene3D" id="1.20.1640.10">
    <property type="entry name" value="Multidrug efflux transporter AcrB transmembrane domain"/>
    <property type="match status" value="2"/>
</dbReference>
<dbReference type="GO" id="GO:0005886">
    <property type="term" value="C:plasma membrane"/>
    <property type="evidence" value="ECO:0007669"/>
    <property type="project" value="UniProtKB-SubCell"/>
</dbReference>
<evidence type="ECO:0000313" key="8">
    <source>
        <dbReference type="EMBL" id="MBK8524003.1"/>
    </source>
</evidence>
<feature type="transmembrane region" description="Helical" evidence="6">
    <location>
        <begin position="341"/>
        <end position="358"/>
    </location>
</feature>
<keyword evidence="5 6" id="KW-0472">Membrane</keyword>
<evidence type="ECO:0000313" key="9">
    <source>
        <dbReference type="Proteomes" id="UP000886689"/>
    </source>
</evidence>
<comment type="caution">
    <text evidence="8">The sequence shown here is derived from an EMBL/GenBank/DDBJ whole genome shotgun (WGS) entry which is preliminary data.</text>
</comment>
<dbReference type="SUPFAM" id="SSF82866">
    <property type="entry name" value="Multidrug efflux transporter AcrB transmembrane domain"/>
    <property type="match status" value="2"/>
</dbReference>
<name>A0A9D7K1Z8_9PROT</name>